<gene>
    <name evidence="1" type="ORF">RPERSI_LOCUS32856</name>
</gene>
<reference evidence="1" key="1">
    <citation type="submission" date="2021-06" db="EMBL/GenBank/DDBJ databases">
        <authorList>
            <person name="Kallberg Y."/>
            <person name="Tangrot J."/>
            <person name="Rosling A."/>
        </authorList>
    </citation>
    <scope>NUCLEOTIDE SEQUENCE</scope>
    <source>
        <strain evidence="1">MA461A</strain>
    </source>
</reference>
<feature type="non-terminal residue" evidence="1">
    <location>
        <position position="46"/>
    </location>
</feature>
<feature type="non-terminal residue" evidence="1">
    <location>
        <position position="1"/>
    </location>
</feature>
<keyword evidence="2" id="KW-1185">Reference proteome</keyword>
<dbReference type="EMBL" id="CAJVQC010139267">
    <property type="protein sequence ID" value="CAG8843639.1"/>
    <property type="molecule type" value="Genomic_DNA"/>
</dbReference>
<proteinExistence type="predicted"/>
<dbReference type="Proteomes" id="UP000789920">
    <property type="component" value="Unassembled WGS sequence"/>
</dbReference>
<evidence type="ECO:0000313" key="2">
    <source>
        <dbReference type="Proteomes" id="UP000789920"/>
    </source>
</evidence>
<evidence type="ECO:0000313" key="1">
    <source>
        <dbReference type="EMBL" id="CAG8843639.1"/>
    </source>
</evidence>
<comment type="caution">
    <text evidence="1">The sequence shown here is derived from an EMBL/GenBank/DDBJ whole genome shotgun (WGS) entry which is preliminary data.</text>
</comment>
<organism evidence="1 2">
    <name type="scientific">Racocetra persica</name>
    <dbReference type="NCBI Taxonomy" id="160502"/>
    <lineage>
        <taxon>Eukaryota</taxon>
        <taxon>Fungi</taxon>
        <taxon>Fungi incertae sedis</taxon>
        <taxon>Mucoromycota</taxon>
        <taxon>Glomeromycotina</taxon>
        <taxon>Glomeromycetes</taxon>
        <taxon>Diversisporales</taxon>
        <taxon>Gigasporaceae</taxon>
        <taxon>Racocetra</taxon>
    </lineage>
</organism>
<protein>
    <submittedName>
        <fullName evidence="1">7303_t:CDS:1</fullName>
    </submittedName>
</protein>
<accession>A0ACA9SLX0</accession>
<name>A0ACA9SLX0_9GLOM</name>
<sequence>RLLIVSNNEGKVFKHYSKPVDADRANNISLVKCEIQISAIRDQNFS</sequence>